<dbReference type="PRINTS" id="PR01159">
    <property type="entry name" value="DNAGYRASEB"/>
</dbReference>
<dbReference type="GO" id="GO:0003677">
    <property type="term" value="F:DNA binding"/>
    <property type="evidence" value="ECO:0007669"/>
    <property type="project" value="UniProtKB-KW"/>
</dbReference>
<dbReference type="InterPro" id="IPR020568">
    <property type="entry name" value="Ribosomal_Su5_D2-typ_SF"/>
</dbReference>
<dbReference type="GO" id="GO:0046872">
    <property type="term" value="F:metal ion binding"/>
    <property type="evidence" value="ECO:0007669"/>
    <property type="project" value="UniProtKB-KW"/>
</dbReference>
<evidence type="ECO:0000256" key="1">
    <source>
        <dbReference type="ARBA" id="ARBA00000185"/>
    </source>
</evidence>
<keyword evidence="5" id="KW-0238">DNA-binding</keyword>
<dbReference type="InterPro" id="IPR006171">
    <property type="entry name" value="TOPRIM_dom"/>
</dbReference>
<dbReference type="EMBL" id="JADING010000096">
    <property type="protein sequence ID" value="MBO8414502.1"/>
    <property type="molecule type" value="Genomic_DNA"/>
</dbReference>
<proteinExistence type="predicted"/>
<comment type="catalytic activity">
    <reaction evidence="1">
        <text>ATP-dependent breakage, passage and rejoining of double-stranded DNA.</text>
        <dbReference type="EC" id="5.6.2.2"/>
    </reaction>
</comment>
<dbReference type="SUPFAM" id="SSF54211">
    <property type="entry name" value="Ribosomal protein S5 domain 2-like"/>
    <property type="match status" value="1"/>
</dbReference>
<dbReference type="InterPro" id="IPR002288">
    <property type="entry name" value="DNA_gyrase_B_C"/>
</dbReference>
<name>A0A9D9GM51_9BACL</name>
<gene>
    <name evidence="8" type="ORF">IAC78_03410</name>
</gene>
<dbReference type="SUPFAM" id="SSF56719">
    <property type="entry name" value="Type II DNA topoisomerase"/>
    <property type="match status" value="1"/>
</dbReference>
<dbReference type="Pfam" id="PF00204">
    <property type="entry name" value="DNA_gyraseB"/>
    <property type="match status" value="1"/>
</dbReference>
<feature type="non-terminal residue" evidence="8">
    <location>
        <position position="1"/>
    </location>
</feature>
<dbReference type="InterPro" id="IPR000565">
    <property type="entry name" value="Topo_IIA_B"/>
</dbReference>
<dbReference type="Gene3D" id="3.40.50.670">
    <property type="match status" value="1"/>
</dbReference>
<dbReference type="InterPro" id="IPR014721">
    <property type="entry name" value="Ribsml_uS5_D2-typ_fold_subgr"/>
</dbReference>
<dbReference type="Pfam" id="PF01751">
    <property type="entry name" value="Toprim"/>
    <property type="match status" value="1"/>
</dbReference>
<dbReference type="Gene3D" id="3.30.230.10">
    <property type="match status" value="1"/>
</dbReference>
<dbReference type="GO" id="GO:0006265">
    <property type="term" value="P:DNA topological change"/>
    <property type="evidence" value="ECO:0007669"/>
    <property type="project" value="InterPro"/>
</dbReference>
<keyword evidence="6" id="KW-0413">Isomerase</keyword>
<dbReference type="InterPro" id="IPR013760">
    <property type="entry name" value="Topo_IIA-like_dom_sf"/>
</dbReference>
<dbReference type="PROSITE" id="PS00177">
    <property type="entry name" value="TOPOISOMERASE_II"/>
    <property type="match status" value="1"/>
</dbReference>
<dbReference type="AlphaFoldDB" id="A0A9D9GM51"/>
<organism evidence="8 9">
    <name type="scientific">Candidatus Scatoplasma merdavium</name>
    <dbReference type="NCBI Taxonomy" id="2840932"/>
    <lineage>
        <taxon>Bacteria</taxon>
        <taxon>Bacillati</taxon>
        <taxon>Bacillota</taxon>
        <taxon>Bacilli</taxon>
        <taxon>Bacillales</taxon>
        <taxon>Candidatus Scatoplasma</taxon>
    </lineage>
</organism>
<dbReference type="PANTHER" id="PTHR45866:SF12">
    <property type="entry name" value="DNA TOPOISOMERASE 4 SUBUNIT B"/>
    <property type="match status" value="1"/>
</dbReference>
<comment type="caution">
    <text evidence="8">The sequence shown here is derived from an EMBL/GenBank/DDBJ whole genome shotgun (WGS) entry which is preliminary data.</text>
</comment>
<evidence type="ECO:0000256" key="3">
    <source>
        <dbReference type="ARBA" id="ARBA00022723"/>
    </source>
</evidence>
<dbReference type="InterPro" id="IPR013506">
    <property type="entry name" value="Topo_IIA_bsu_dom2"/>
</dbReference>
<reference evidence="8" key="1">
    <citation type="submission" date="2020-10" db="EMBL/GenBank/DDBJ databases">
        <authorList>
            <person name="Gilroy R."/>
        </authorList>
    </citation>
    <scope>NUCLEOTIDE SEQUENCE</scope>
    <source>
        <strain evidence="8">1748</strain>
    </source>
</reference>
<keyword evidence="4" id="KW-0460">Magnesium</keyword>
<dbReference type="PANTHER" id="PTHR45866">
    <property type="entry name" value="DNA GYRASE/TOPOISOMERASE SUBUNIT B"/>
    <property type="match status" value="1"/>
</dbReference>
<dbReference type="CDD" id="cd00822">
    <property type="entry name" value="TopoII_Trans_DNA_gyrase"/>
    <property type="match status" value="1"/>
</dbReference>
<dbReference type="PRINTS" id="PR00418">
    <property type="entry name" value="TPI2FAMILY"/>
</dbReference>
<protein>
    <recommendedName>
        <fullName evidence="2">DNA topoisomerase (ATP-hydrolyzing)</fullName>
        <ecNumber evidence="2">5.6.2.2</ecNumber>
    </recommendedName>
</protein>
<dbReference type="Proteomes" id="UP000823629">
    <property type="component" value="Unassembled WGS sequence"/>
</dbReference>
<feature type="domain" description="Toprim" evidence="7">
    <location>
        <begin position="206"/>
        <end position="320"/>
    </location>
</feature>
<dbReference type="GO" id="GO:0034335">
    <property type="term" value="F:DNA negative supercoiling activity"/>
    <property type="evidence" value="ECO:0007669"/>
    <property type="project" value="UniProtKB-ARBA"/>
</dbReference>
<evidence type="ECO:0000256" key="6">
    <source>
        <dbReference type="ARBA" id="ARBA00023235"/>
    </source>
</evidence>
<evidence type="ECO:0000313" key="9">
    <source>
        <dbReference type="Proteomes" id="UP000823629"/>
    </source>
</evidence>
<evidence type="ECO:0000313" key="8">
    <source>
        <dbReference type="EMBL" id="MBO8414502.1"/>
    </source>
</evidence>
<dbReference type="GO" id="GO:0005524">
    <property type="term" value="F:ATP binding"/>
    <property type="evidence" value="ECO:0007669"/>
    <property type="project" value="InterPro"/>
</dbReference>
<evidence type="ECO:0000259" key="7">
    <source>
        <dbReference type="PROSITE" id="PS50880"/>
    </source>
</evidence>
<evidence type="ECO:0000256" key="4">
    <source>
        <dbReference type="ARBA" id="ARBA00022842"/>
    </source>
</evidence>
<accession>A0A9D9GM51</accession>
<evidence type="ECO:0000256" key="2">
    <source>
        <dbReference type="ARBA" id="ARBA00012895"/>
    </source>
</evidence>
<dbReference type="InterPro" id="IPR001241">
    <property type="entry name" value="Topo_IIA"/>
</dbReference>
<dbReference type="SMART" id="SM00433">
    <property type="entry name" value="TOP2c"/>
    <property type="match status" value="1"/>
</dbReference>
<dbReference type="InterPro" id="IPR018522">
    <property type="entry name" value="TopoIIA_CS"/>
</dbReference>
<sequence>FDAHLFGKNGIGESVYFSQDIPFDDPSGKKNIIKVEVVLRYFSDLKTENILSFANGVRTPDGGTHVSGLKKGLTVVFNSYANEHKLIKKDMDLDGSDIRSGLCAILSVRVPEKIIIFEGQTKTKLGTKEALQAVDEVIETKLHYYLQENPTYAKEIGDKILASYEERMAANRARESVKKLSKAEKAKLSNLSGKLIPCACKQYKSNELFIVEGDSASGSAKTCRDKDHQAILPLRGKTKNVVGEEVSDVLENKELNTLIYTIGAGYGKDFRLKDMHYDKVIIMTDADDDGCHIQNLLISFFYQYMKPLIEDGHLYVACPPLYRIAMKNEQIYCWDDEDLSKTRKSIGNKQYVLSRFKGLGEMNPSQLWETTMAPTKRRLIKVVIEDDDECYDKVNLFMNKDMADKRREWIASNVDFSYKKDYFEEIREDEKQG</sequence>
<evidence type="ECO:0000256" key="5">
    <source>
        <dbReference type="ARBA" id="ARBA00023125"/>
    </source>
</evidence>
<dbReference type="EC" id="5.6.2.2" evidence="2"/>
<dbReference type="InterPro" id="IPR013759">
    <property type="entry name" value="Topo_IIA_B_C"/>
</dbReference>
<reference evidence="8" key="2">
    <citation type="journal article" date="2021" name="PeerJ">
        <title>Extensive microbial diversity within the chicken gut microbiome revealed by metagenomics and culture.</title>
        <authorList>
            <person name="Gilroy R."/>
            <person name="Ravi A."/>
            <person name="Getino M."/>
            <person name="Pursley I."/>
            <person name="Horton D.L."/>
            <person name="Alikhan N.F."/>
            <person name="Baker D."/>
            <person name="Gharbi K."/>
            <person name="Hall N."/>
            <person name="Watson M."/>
            <person name="Adriaenssens E.M."/>
            <person name="Foster-Nyarko E."/>
            <person name="Jarju S."/>
            <person name="Secka A."/>
            <person name="Antonio M."/>
            <person name="Oren A."/>
            <person name="Chaudhuri R.R."/>
            <person name="La Ragione R."/>
            <person name="Hildebrand F."/>
            <person name="Pallen M.J."/>
        </authorList>
    </citation>
    <scope>NUCLEOTIDE SEQUENCE</scope>
    <source>
        <strain evidence="8">1748</strain>
    </source>
</reference>
<dbReference type="Pfam" id="PF00986">
    <property type="entry name" value="DNA_gyraseB_C"/>
    <property type="match status" value="1"/>
</dbReference>
<dbReference type="PROSITE" id="PS50880">
    <property type="entry name" value="TOPRIM"/>
    <property type="match status" value="1"/>
</dbReference>
<keyword evidence="3" id="KW-0479">Metal-binding</keyword>